<comment type="caution">
    <text evidence="1">The sequence shown here is derived from an EMBL/GenBank/DDBJ whole genome shotgun (WGS) entry which is preliminary data.</text>
</comment>
<accession>A0A8H3PWM6</accession>
<reference evidence="1" key="1">
    <citation type="submission" date="2021-03" db="EMBL/GenBank/DDBJ databases">
        <authorList>
            <person name="Alouane T."/>
            <person name="Langin T."/>
            <person name="Bonhomme L."/>
        </authorList>
    </citation>
    <scope>NUCLEOTIDE SEQUENCE</scope>
    <source>
        <strain evidence="1">MDC_Fg202</strain>
    </source>
</reference>
<gene>
    <name evidence="1" type="ORF">MDCFG202_LOCUS464529</name>
</gene>
<dbReference type="EMBL" id="CAJPIJ010000167">
    <property type="protein sequence ID" value="CAG2001486.1"/>
    <property type="molecule type" value="Genomic_DNA"/>
</dbReference>
<name>A0A8H3PWM6_GIBZA</name>
<dbReference type="Proteomes" id="UP000746612">
    <property type="component" value="Unassembled WGS sequence"/>
</dbReference>
<dbReference type="OrthoDB" id="3775006at2759"/>
<dbReference type="AlphaFoldDB" id="A0A8H3PWM6"/>
<evidence type="ECO:0000313" key="1">
    <source>
        <dbReference type="EMBL" id="CAG2001486.1"/>
    </source>
</evidence>
<evidence type="ECO:0000313" key="2">
    <source>
        <dbReference type="Proteomes" id="UP000746612"/>
    </source>
</evidence>
<organism evidence="1 2">
    <name type="scientific">Gibberella zeae</name>
    <name type="common">Wheat head blight fungus</name>
    <name type="synonym">Fusarium graminearum</name>
    <dbReference type="NCBI Taxonomy" id="5518"/>
    <lineage>
        <taxon>Eukaryota</taxon>
        <taxon>Fungi</taxon>
        <taxon>Dikarya</taxon>
        <taxon>Ascomycota</taxon>
        <taxon>Pezizomycotina</taxon>
        <taxon>Sordariomycetes</taxon>
        <taxon>Hypocreomycetidae</taxon>
        <taxon>Hypocreales</taxon>
        <taxon>Nectriaceae</taxon>
        <taxon>Fusarium</taxon>
    </lineage>
</organism>
<proteinExistence type="predicted"/>
<protein>
    <submittedName>
        <fullName evidence="1">Uncharacterized protein</fullName>
    </submittedName>
</protein>
<sequence length="153" mass="17462">MAYLTTLEARLDAVYSALETLGPDSLAEDFVNFASFFSEDCIAYLRGMRDHKTPAFGRQGLIHDLQNLLQSQHLKKRRVISQVANEQGGQIFSEMENLYIVHSEILDPFHKTAVVSFNREGLIHSFKLYCCRSHFVWLTQQVTGEGSYKDLTV</sequence>